<keyword evidence="4" id="KW-0449">Lipoprotein</keyword>
<reference evidence="5" key="1">
    <citation type="journal article" date="2019" name="Int. J. Syst. Evol. Microbiol.">
        <title>The Global Catalogue of Microorganisms (GCM) 10K type strain sequencing project: providing services to taxonomists for standard genome sequencing and annotation.</title>
        <authorList>
            <consortium name="The Broad Institute Genomics Platform"/>
            <consortium name="The Broad Institute Genome Sequencing Center for Infectious Disease"/>
            <person name="Wu L."/>
            <person name="Ma J."/>
        </authorList>
    </citation>
    <scope>NUCLEOTIDE SEQUENCE [LARGE SCALE GENOMIC DNA]</scope>
    <source>
        <strain evidence="5">CGMCC 1.15922</strain>
    </source>
</reference>
<comment type="caution">
    <text evidence="4">The sequence shown here is derived from an EMBL/GenBank/DDBJ whole genome shotgun (WGS) entry which is preliminary data.</text>
</comment>
<evidence type="ECO:0000259" key="3">
    <source>
        <dbReference type="Pfam" id="PF13458"/>
    </source>
</evidence>
<dbReference type="Gene3D" id="3.40.50.2300">
    <property type="match status" value="2"/>
</dbReference>
<dbReference type="PANTHER" id="PTHR47235:SF1">
    <property type="entry name" value="BLR6548 PROTEIN"/>
    <property type="match status" value="1"/>
</dbReference>
<protein>
    <submittedName>
        <fullName evidence="4">Lipoprotein</fullName>
    </submittedName>
</protein>
<dbReference type="Proteomes" id="UP000626370">
    <property type="component" value="Unassembled WGS sequence"/>
</dbReference>
<dbReference type="Pfam" id="PF13458">
    <property type="entry name" value="Peripla_BP_6"/>
    <property type="match status" value="1"/>
</dbReference>
<comment type="similarity">
    <text evidence="1">Belongs to the leucine-binding protein family.</text>
</comment>
<organism evidence="4 5">
    <name type="scientific">Thalassotalea profundi</name>
    <dbReference type="NCBI Taxonomy" id="2036687"/>
    <lineage>
        <taxon>Bacteria</taxon>
        <taxon>Pseudomonadati</taxon>
        <taxon>Pseudomonadota</taxon>
        <taxon>Gammaproteobacteria</taxon>
        <taxon>Alteromonadales</taxon>
        <taxon>Colwelliaceae</taxon>
        <taxon>Thalassotalea</taxon>
    </lineage>
</organism>
<keyword evidence="5" id="KW-1185">Reference proteome</keyword>
<proteinExistence type="inferred from homology"/>
<dbReference type="PANTHER" id="PTHR47235">
    <property type="entry name" value="BLR6548 PROTEIN"/>
    <property type="match status" value="1"/>
</dbReference>
<dbReference type="RefSeq" id="WP_189379135.1">
    <property type="nucleotide sequence ID" value="NZ_BNAH01000014.1"/>
</dbReference>
<dbReference type="EMBL" id="BNAH01000014">
    <property type="protein sequence ID" value="GHE98985.1"/>
    <property type="molecule type" value="Genomic_DNA"/>
</dbReference>
<feature type="domain" description="Leucine-binding protein" evidence="3">
    <location>
        <begin position="30"/>
        <end position="353"/>
    </location>
</feature>
<evidence type="ECO:0000313" key="4">
    <source>
        <dbReference type="EMBL" id="GHE98985.1"/>
    </source>
</evidence>
<dbReference type="SUPFAM" id="SSF53822">
    <property type="entry name" value="Periplasmic binding protein-like I"/>
    <property type="match status" value="1"/>
</dbReference>
<gene>
    <name evidence="4" type="ORF">GCM10011501_30630</name>
</gene>
<name>A0ABQ3J0U5_9GAMM</name>
<dbReference type="InterPro" id="IPR028081">
    <property type="entry name" value="Leu-bd"/>
</dbReference>
<evidence type="ECO:0000256" key="1">
    <source>
        <dbReference type="ARBA" id="ARBA00010062"/>
    </source>
</evidence>
<accession>A0ABQ3J0U5</accession>
<dbReference type="CDD" id="cd19978">
    <property type="entry name" value="PBP1_ABC_ligand_binding-like"/>
    <property type="match status" value="1"/>
</dbReference>
<evidence type="ECO:0000313" key="5">
    <source>
        <dbReference type="Proteomes" id="UP000626370"/>
    </source>
</evidence>
<sequence length="368" mass="41694">MFRVLVSTILFCFVVYAEQKNNIVLVSSSALTGPAASLGIKLNQGANLYFDKINQLGGINGQHVKLIMLDDGYEPFKTYQNTKKVLESDELFALFNYVGTPTSHAIIPLLKKYEPLLLTPFSGADFLRIPVKPNIFNLRASYFQEAQAQINYLINTVKVKNIALMVQADEFGDAVEAGYLKVLKQYGLKPVVTTRYRRNTEDIELSLDIFSQHLIDAVAFVGTYEPFARLINLASSKGFSPYFSTVSFISSQDLFNKIKVPARVLVTEVFPDPKNCELLLCEEFRLDAKAANLKGFDRIVFEGYSNAKLFSKVAMQCANSLTKACYINKLNRFFESLGGLKVRFTENDHQGLEQIFYNFYYHIYDTNY</sequence>
<dbReference type="InterPro" id="IPR028082">
    <property type="entry name" value="Peripla_BP_I"/>
</dbReference>
<keyword evidence="2" id="KW-0732">Signal</keyword>
<evidence type="ECO:0000256" key="2">
    <source>
        <dbReference type="ARBA" id="ARBA00022729"/>
    </source>
</evidence>